<accession>A0A1F4T584</accession>
<name>A0A1F4T584_UNCSA</name>
<evidence type="ECO:0000313" key="1">
    <source>
        <dbReference type="EMBL" id="OGC27726.1"/>
    </source>
</evidence>
<sequence>MPILLAPKIFGSCFQLFKILGMFARANYYIFLPCNYTEKISFVRHEYVSERTEDHQLIELNDLLENVIPKYLIAFKEKHNHVSSEACSIFMCDNHELSVECCDLSQRLEGLSAFLRQLKSTKIDGLRNIVKKWLSLFNDLNK</sequence>
<dbReference type="AlphaFoldDB" id="A0A1F4T584"/>
<organism evidence="1 2">
    <name type="scientific">candidate division WOR-1 bacterium RIFOXYC12_FULL_54_18</name>
    <dbReference type="NCBI Taxonomy" id="1802584"/>
    <lineage>
        <taxon>Bacteria</taxon>
        <taxon>Bacillati</taxon>
        <taxon>Saganbacteria</taxon>
    </lineage>
</organism>
<gene>
    <name evidence="1" type="ORF">A3K49_01765</name>
</gene>
<dbReference type="Proteomes" id="UP000178602">
    <property type="component" value="Unassembled WGS sequence"/>
</dbReference>
<evidence type="ECO:0000313" key="2">
    <source>
        <dbReference type="Proteomes" id="UP000178602"/>
    </source>
</evidence>
<reference evidence="1 2" key="1">
    <citation type="journal article" date="2016" name="Nat. Commun.">
        <title>Thousands of microbial genomes shed light on interconnected biogeochemical processes in an aquifer system.</title>
        <authorList>
            <person name="Anantharaman K."/>
            <person name="Brown C.T."/>
            <person name="Hug L.A."/>
            <person name="Sharon I."/>
            <person name="Castelle C.J."/>
            <person name="Probst A.J."/>
            <person name="Thomas B.C."/>
            <person name="Singh A."/>
            <person name="Wilkins M.J."/>
            <person name="Karaoz U."/>
            <person name="Brodie E.L."/>
            <person name="Williams K.H."/>
            <person name="Hubbard S.S."/>
            <person name="Banfield J.F."/>
        </authorList>
    </citation>
    <scope>NUCLEOTIDE SEQUENCE [LARGE SCALE GENOMIC DNA]</scope>
</reference>
<protein>
    <submittedName>
        <fullName evidence="1">Uncharacterized protein</fullName>
    </submittedName>
</protein>
<comment type="caution">
    <text evidence="1">The sequence shown here is derived from an EMBL/GenBank/DDBJ whole genome shotgun (WGS) entry which is preliminary data.</text>
</comment>
<proteinExistence type="predicted"/>
<dbReference type="EMBL" id="MEUG01000001">
    <property type="protein sequence ID" value="OGC27726.1"/>
    <property type="molecule type" value="Genomic_DNA"/>
</dbReference>